<reference evidence="14" key="1">
    <citation type="submission" date="2016-10" db="EMBL/GenBank/DDBJ databases">
        <authorList>
            <person name="Varghese N."/>
            <person name="Submissions S."/>
        </authorList>
    </citation>
    <scope>NUCLEOTIDE SEQUENCE [LARGE SCALE GENOMIC DNA]</scope>
    <source>
        <strain evidence="14">CGMCC 1.7739</strain>
    </source>
</reference>
<dbReference type="Proteomes" id="UP000198876">
    <property type="component" value="Unassembled WGS sequence"/>
</dbReference>
<dbReference type="InterPro" id="IPR050083">
    <property type="entry name" value="HtpX_protease"/>
</dbReference>
<keyword evidence="13" id="KW-0346">Stress response</keyword>
<evidence type="ECO:0000256" key="5">
    <source>
        <dbReference type="ARBA" id="ARBA00022801"/>
    </source>
</evidence>
<accession>A0A1I2QX34</accession>
<comment type="cofactor">
    <cofactor evidence="10">
        <name>Zn(2+)</name>
        <dbReference type="ChEBI" id="CHEBI:29105"/>
    </cofactor>
    <text evidence="10">Binds 1 zinc ion per subunit.</text>
</comment>
<dbReference type="AlphaFoldDB" id="A0A1I2QX34"/>
<dbReference type="STRING" id="553467.SAMN04488063_1694"/>
<keyword evidence="3 11" id="KW-0812">Transmembrane</keyword>
<feature type="transmembrane region" description="Helical" evidence="11">
    <location>
        <begin position="34"/>
        <end position="52"/>
    </location>
</feature>
<sequence>MLLVGVSVLAFYSLLSYGSYVLLVTLWRLRPDPVTAGLVVGATTVLFGYASFRVGTRRLLSRLDARELPRTEYPGVYGILDGLAAEMDLDAPRILVTRLSVPNAMALDTAGRDAVVLDASLFRLLDREEFAGLLAHELAHLESKDSLVQTLAFTALQTAVGFVSLLVAPPVFLVTGLALAAAWVRGDPASWPRTLPGRVRARIEAAVSALMLGITLLARAHSRRREFAADDRAAEVTGRPVALARALRKIERTADPQFGLLSPLWVYGEVESEEERALSDLFSTHPRTEDRVERLRSRADSGRTEIRVR</sequence>
<comment type="similarity">
    <text evidence="10">Belongs to the peptidase M48 family.</text>
</comment>
<protein>
    <submittedName>
        <fullName evidence="13">Heat shock protein HtpX</fullName>
    </submittedName>
</protein>
<evidence type="ECO:0000256" key="11">
    <source>
        <dbReference type="SAM" id="Phobius"/>
    </source>
</evidence>
<dbReference type="GO" id="GO:0004222">
    <property type="term" value="F:metalloendopeptidase activity"/>
    <property type="evidence" value="ECO:0007669"/>
    <property type="project" value="InterPro"/>
</dbReference>
<keyword evidence="4" id="KW-0479">Metal-binding</keyword>
<evidence type="ECO:0000256" key="10">
    <source>
        <dbReference type="RuleBase" id="RU003983"/>
    </source>
</evidence>
<feature type="transmembrane region" description="Helical" evidence="11">
    <location>
        <begin position="159"/>
        <end position="183"/>
    </location>
</feature>
<keyword evidence="1" id="KW-1003">Cell membrane</keyword>
<gene>
    <name evidence="13" type="ORF">SAMN04488063_1694</name>
</gene>
<evidence type="ECO:0000256" key="7">
    <source>
        <dbReference type="ARBA" id="ARBA00022989"/>
    </source>
</evidence>
<keyword evidence="8 10" id="KW-0482">Metalloprotease</keyword>
<keyword evidence="5 10" id="KW-0378">Hydrolase</keyword>
<dbReference type="OrthoDB" id="186977at2157"/>
<evidence type="ECO:0000256" key="1">
    <source>
        <dbReference type="ARBA" id="ARBA00022475"/>
    </source>
</evidence>
<evidence type="ECO:0000256" key="8">
    <source>
        <dbReference type="ARBA" id="ARBA00023049"/>
    </source>
</evidence>
<evidence type="ECO:0000256" key="2">
    <source>
        <dbReference type="ARBA" id="ARBA00022670"/>
    </source>
</evidence>
<organism evidence="13 14">
    <name type="scientific">Halopelagius inordinatus</name>
    <dbReference type="NCBI Taxonomy" id="553467"/>
    <lineage>
        <taxon>Archaea</taxon>
        <taxon>Methanobacteriati</taxon>
        <taxon>Methanobacteriota</taxon>
        <taxon>Stenosarchaea group</taxon>
        <taxon>Halobacteria</taxon>
        <taxon>Halobacteriales</taxon>
        <taxon>Haloferacaceae</taxon>
    </lineage>
</organism>
<dbReference type="PANTHER" id="PTHR43221:SF2">
    <property type="entry name" value="PROTEASE HTPX HOMOLOG"/>
    <property type="match status" value="1"/>
</dbReference>
<dbReference type="GO" id="GO:0046872">
    <property type="term" value="F:metal ion binding"/>
    <property type="evidence" value="ECO:0007669"/>
    <property type="project" value="UniProtKB-KW"/>
</dbReference>
<feature type="domain" description="Peptidase M48" evidence="12">
    <location>
        <begin position="79"/>
        <end position="298"/>
    </location>
</feature>
<evidence type="ECO:0000256" key="9">
    <source>
        <dbReference type="ARBA" id="ARBA00023136"/>
    </source>
</evidence>
<dbReference type="PANTHER" id="PTHR43221">
    <property type="entry name" value="PROTEASE HTPX"/>
    <property type="match status" value="1"/>
</dbReference>
<proteinExistence type="inferred from homology"/>
<evidence type="ECO:0000256" key="6">
    <source>
        <dbReference type="ARBA" id="ARBA00022833"/>
    </source>
</evidence>
<keyword evidence="7 11" id="KW-1133">Transmembrane helix</keyword>
<evidence type="ECO:0000313" key="14">
    <source>
        <dbReference type="Proteomes" id="UP000198876"/>
    </source>
</evidence>
<dbReference type="InterPro" id="IPR001915">
    <property type="entry name" value="Peptidase_M48"/>
</dbReference>
<evidence type="ECO:0000259" key="12">
    <source>
        <dbReference type="Pfam" id="PF01435"/>
    </source>
</evidence>
<dbReference type="Pfam" id="PF01435">
    <property type="entry name" value="Peptidase_M48"/>
    <property type="match status" value="1"/>
</dbReference>
<name>A0A1I2QX34_9EURY</name>
<evidence type="ECO:0000313" key="13">
    <source>
        <dbReference type="EMBL" id="SFG32818.1"/>
    </source>
</evidence>
<keyword evidence="9 11" id="KW-0472">Membrane</keyword>
<keyword evidence="2 10" id="KW-0645">Protease</keyword>
<keyword evidence="14" id="KW-1185">Reference proteome</keyword>
<dbReference type="RefSeq" id="WP_092891199.1">
    <property type="nucleotide sequence ID" value="NZ_FOOQ01000002.1"/>
</dbReference>
<evidence type="ECO:0000256" key="3">
    <source>
        <dbReference type="ARBA" id="ARBA00022692"/>
    </source>
</evidence>
<evidence type="ECO:0000256" key="4">
    <source>
        <dbReference type="ARBA" id="ARBA00022723"/>
    </source>
</evidence>
<dbReference type="Gene3D" id="3.30.2010.10">
    <property type="entry name" value="Metalloproteases ('zincins'), catalytic domain"/>
    <property type="match status" value="1"/>
</dbReference>
<feature type="transmembrane region" description="Helical" evidence="11">
    <location>
        <begin position="203"/>
        <end position="220"/>
    </location>
</feature>
<dbReference type="EMBL" id="FOOQ01000002">
    <property type="protein sequence ID" value="SFG32818.1"/>
    <property type="molecule type" value="Genomic_DNA"/>
</dbReference>
<dbReference type="GO" id="GO:0006508">
    <property type="term" value="P:proteolysis"/>
    <property type="evidence" value="ECO:0007669"/>
    <property type="project" value="UniProtKB-KW"/>
</dbReference>
<keyword evidence="6 10" id="KW-0862">Zinc</keyword>